<comment type="subcellular location">
    <subcellularLocation>
        <location evidence="1 7">Cell membrane</location>
        <topology evidence="1 7">Multi-pass membrane protein</topology>
    </subcellularLocation>
</comment>
<evidence type="ECO:0000313" key="10">
    <source>
        <dbReference type="Proteomes" id="UP001589818"/>
    </source>
</evidence>
<keyword evidence="4 7" id="KW-0812">Transmembrane</keyword>
<dbReference type="PANTHER" id="PTHR43227:SF3">
    <property type="entry name" value="BINDING-PROTEIN-DEPENDENT TRANSPORT SYSTEMS INNER MEMBRANE COMPONENT"/>
    <property type="match status" value="1"/>
</dbReference>
<organism evidence="9 10">
    <name type="scientific">Paenibacillus mendelii</name>
    <dbReference type="NCBI Taxonomy" id="206163"/>
    <lineage>
        <taxon>Bacteria</taxon>
        <taxon>Bacillati</taxon>
        <taxon>Bacillota</taxon>
        <taxon>Bacilli</taxon>
        <taxon>Bacillales</taxon>
        <taxon>Paenibacillaceae</taxon>
        <taxon>Paenibacillus</taxon>
    </lineage>
</organism>
<feature type="transmembrane region" description="Helical" evidence="7">
    <location>
        <begin position="277"/>
        <end position="300"/>
    </location>
</feature>
<dbReference type="CDD" id="cd06261">
    <property type="entry name" value="TM_PBP2"/>
    <property type="match status" value="1"/>
</dbReference>
<dbReference type="EMBL" id="JBHLVF010000037">
    <property type="protein sequence ID" value="MFC0393962.1"/>
    <property type="molecule type" value="Genomic_DNA"/>
</dbReference>
<dbReference type="Gene3D" id="1.10.3720.10">
    <property type="entry name" value="MetI-like"/>
    <property type="match status" value="1"/>
</dbReference>
<keyword evidence="5 7" id="KW-1133">Transmembrane helix</keyword>
<comment type="similarity">
    <text evidence="7">Belongs to the binding-protein-dependent transport system permease family.</text>
</comment>
<sequence length="310" mass="35607">MDNRLPEQEGMLQPERKKRAWAITMEGRTAIGGYLFLLPWLVGLVLFVLYPLFYSMYMSFHRVRFTGEGMVLERPGWDNYTYAFFSDNVFVAAILGTLKNSLFIIPIIVVFAFFVAILLNLKFPGRFFFRGIFFLPVIFGTGQVIMQIFGVASAGRLEMLDRYNVAIFITNNLPEVWAEPVLSVLNSFVLILWYSGVQILIFISGLQTIGISVYEAAKIDGATPWETFWKITLPAMTPFILLNLIYTIVDMFTLPLINPIMEMIVENMSKPQLGYGYASAQGWIYFIFMFALLLLVLLISRRWVYYAGKR</sequence>
<evidence type="ECO:0000256" key="5">
    <source>
        <dbReference type="ARBA" id="ARBA00022989"/>
    </source>
</evidence>
<evidence type="ECO:0000256" key="2">
    <source>
        <dbReference type="ARBA" id="ARBA00022448"/>
    </source>
</evidence>
<evidence type="ECO:0000256" key="4">
    <source>
        <dbReference type="ARBA" id="ARBA00022692"/>
    </source>
</evidence>
<dbReference type="SUPFAM" id="SSF161098">
    <property type="entry name" value="MetI-like"/>
    <property type="match status" value="1"/>
</dbReference>
<feature type="transmembrane region" description="Helical" evidence="7">
    <location>
        <begin position="34"/>
        <end position="58"/>
    </location>
</feature>
<dbReference type="InterPro" id="IPR035906">
    <property type="entry name" value="MetI-like_sf"/>
</dbReference>
<feature type="domain" description="ABC transmembrane type-1" evidence="8">
    <location>
        <begin position="98"/>
        <end position="305"/>
    </location>
</feature>
<reference evidence="9 10" key="1">
    <citation type="submission" date="2024-09" db="EMBL/GenBank/DDBJ databases">
        <authorList>
            <person name="Sun Q."/>
            <person name="Mori K."/>
        </authorList>
    </citation>
    <scope>NUCLEOTIDE SEQUENCE [LARGE SCALE GENOMIC DNA]</scope>
    <source>
        <strain evidence="9 10">CCM 4839</strain>
    </source>
</reference>
<keyword evidence="6 7" id="KW-0472">Membrane</keyword>
<evidence type="ECO:0000256" key="1">
    <source>
        <dbReference type="ARBA" id="ARBA00004651"/>
    </source>
</evidence>
<evidence type="ECO:0000313" key="9">
    <source>
        <dbReference type="EMBL" id="MFC0393962.1"/>
    </source>
</evidence>
<protein>
    <submittedName>
        <fullName evidence="9">Carbohydrate ABC transporter permease</fullName>
    </submittedName>
</protein>
<dbReference type="InterPro" id="IPR000515">
    <property type="entry name" value="MetI-like"/>
</dbReference>
<dbReference type="RefSeq" id="WP_256555645.1">
    <property type="nucleotide sequence ID" value="NZ_JANHOF010000023.1"/>
</dbReference>
<evidence type="ECO:0000256" key="7">
    <source>
        <dbReference type="RuleBase" id="RU363032"/>
    </source>
</evidence>
<proteinExistence type="inferred from homology"/>
<keyword evidence="10" id="KW-1185">Reference proteome</keyword>
<feature type="transmembrane region" description="Helical" evidence="7">
    <location>
        <begin position="191"/>
        <end position="214"/>
    </location>
</feature>
<accession>A0ABV6JE07</accession>
<keyword evidence="2 7" id="KW-0813">Transport</keyword>
<gene>
    <name evidence="9" type="ORF">ACFFJ8_21640</name>
</gene>
<evidence type="ECO:0000256" key="3">
    <source>
        <dbReference type="ARBA" id="ARBA00022475"/>
    </source>
</evidence>
<dbReference type="Proteomes" id="UP001589818">
    <property type="component" value="Unassembled WGS sequence"/>
</dbReference>
<dbReference type="Pfam" id="PF00528">
    <property type="entry name" value="BPD_transp_1"/>
    <property type="match status" value="1"/>
</dbReference>
<feature type="transmembrane region" description="Helical" evidence="7">
    <location>
        <begin position="235"/>
        <end position="257"/>
    </location>
</feature>
<name>A0ABV6JE07_9BACL</name>
<dbReference type="PANTHER" id="PTHR43227">
    <property type="entry name" value="BLL4140 PROTEIN"/>
    <property type="match status" value="1"/>
</dbReference>
<dbReference type="InterPro" id="IPR050809">
    <property type="entry name" value="UgpAE/MalFG_permease"/>
</dbReference>
<feature type="transmembrane region" description="Helical" evidence="7">
    <location>
        <begin position="102"/>
        <end position="121"/>
    </location>
</feature>
<evidence type="ECO:0000259" key="8">
    <source>
        <dbReference type="PROSITE" id="PS50928"/>
    </source>
</evidence>
<dbReference type="PROSITE" id="PS50928">
    <property type="entry name" value="ABC_TM1"/>
    <property type="match status" value="1"/>
</dbReference>
<evidence type="ECO:0000256" key="6">
    <source>
        <dbReference type="ARBA" id="ARBA00023136"/>
    </source>
</evidence>
<feature type="transmembrane region" description="Helical" evidence="7">
    <location>
        <begin position="133"/>
        <end position="154"/>
    </location>
</feature>
<comment type="caution">
    <text evidence="9">The sequence shown here is derived from an EMBL/GenBank/DDBJ whole genome shotgun (WGS) entry which is preliminary data.</text>
</comment>
<keyword evidence="3" id="KW-1003">Cell membrane</keyword>